<evidence type="ECO:0000313" key="2">
    <source>
        <dbReference type="EMBL" id="MDQ0151553.1"/>
    </source>
</evidence>
<name>A0AAE4AJ96_9FIRM</name>
<dbReference type="EMBL" id="JAUSTO010000001">
    <property type="protein sequence ID" value="MDQ0151553.1"/>
    <property type="molecule type" value="Genomic_DNA"/>
</dbReference>
<keyword evidence="3" id="KW-1185">Reference proteome</keyword>
<proteinExistence type="predicted"/>
<feature type="coiled-coil region" evidence="1">
    <location>
        <begin position="66"/>
        <end position="93"/>
    </location>
</feature>
<keyword evidence="1" id="KW-0175">Coiled coil</keyword>
<dbReference type="PANTHER" id="PTHR30087:SF1">
    <property type="entry name" value="HYPOTHETICAL CYTOSOLIC PROTEIN"/>
    <property type="match status" value="1"/>
</dbReference>
<dbReference type="AlphaFoldDB" id="A0AAE4AJ96"/>
<reference evidence="2" key="1">
    <citation type="submission" date="2023-07" db="EMBL/GenBank/DDBJ databases">
        <title>Genomic Encyclopedia of Type Strains, Phase IV (KMG-IV): sequencing the most valuable type-strain genomes for metagenomic binning, comparative biology and taxonomic classification.</title>
        <authorList>
            <person name="Goeker M."/>
        </authorList>
    </citation>
    <scope>NUCLEOTIDE SEQUENCE</scope>
    <source>
        <strain evidence="2">DSM 19659</strain>
    </source>
</reference>
<evidence type="ECO:0000256" key="1">
    <source>
        <dbReference type="SAM" id="Coils"/>
    </source>
</evidence>
<dbReference type="RefSeq" id="WP_307252152.1">
    <property type="nucleotide sequence ID" value="NZ_JAUSTO010000001.1"/>
</dbReference>
<dbReference type="Pfam" id="PF04463">
    <property type="entry name" value="2-thiour_desulf"/>
    <property type="match status" value="1"/>
</dbReference>
<evidence type="ECO:0000313" key="3">
    <source>
        <dbReference type="Proteomes" id="UP001241537"/>
    </source>
</evidence>
<dbReference type="InterPro" id="IPR007553">
    <property type="entry name" value="2-thiour_desulf"/>
</dbReference>
<dbReference type="PANTHER" id="PTHR30087">
    <property type="entry name" value="INNER MEMBRANE PROTEIN"/>
    <property type="match status" value="1"/>
</dbReference>
<dbReference type="Proteomes" id="UP001241537">
    <property type="component" value="Unassembled WGS sequence"/>
</dbReference>
<organism evidence="2 3">
    <name type="scientific">Moryella indoligenes</name>
    <dbReference type="NCBI Taxonomy" id="371674"/>
    <lineage>
        <taxon>Bacteria</taxon>
        <taxon>Bacillati</taxon>
        <taxon>Bacillota</taxon>
        <taxon>Clostridia</taxon>
        <taxon>Lachnospirales</taxon>
        <taxon>Lachnospiraceae</taxon>
        <taxon>Moryella</taxon>
    </lineage>
</organism>
<sequence length="144" mass="15561">MNIVVSACLLGENCKYNGGNNRSQAVLDFCEGHRVIPVCPECAGGLPIPRVPAERVGAEVIDRDGVNRTQDFIRGTERTLKELEKERIDLAILKSRSPSCGVLKVYDGSFSGKLIEGRGMFAEALSARGVKLLDSGELDEAVPE</sequence>
<protein>
    <submittedName>
        <fullName evidence="2">Uncharacterized protein YbbK (DUF523 family)</fullName>
    </submittedName>
</protein>
<comment type="caution">
    <text evidence="2">The sequence shown here is derived from an EMBL/GenBank/DDBJ whole genome shotgun (WGS) entry which is preliminary data.</text>
</comment>
<accession>A0AAE4AJ96</accession>
<gene>
    <name evidence="2" type="ORF">J2S20_000227</name>
</gene>